<organism evidence="2 3">
    <name type="scientific">Plectus sambesii</name>
    <dbReference type="NCBI Taxonomy" id="2011161"/>
    <lineage>
        <taxon>Eukaryota</taxon>
        <taxon>Metazoa</taxon>
        <taxon>Ecdysozoa</taxon>
        <taxon>Nematoda</taxon>
        <taxon>Chromadorea</taxon>
        <taxon>Plectida</taxon>
        <taxon>Plectina</taxon>
        <taxon>Plectoidea</taxon>
        <taxon>Plectidae</taxon>
        <taxon>Plectus</taxon>
    </lineage>
</organism>
<feature type="region of interest" description="Disordered" evidence="1">
    <location>
        <begin position="43"/>
        <end position="76"/>
    </location>
</feature>
<evidence type="ECO:0000256" key="1">
    <source>
        <dbReference type="SAM" id="MobiDB-lite"/>
    </source>
</evidence>
<feature type="region of interest" description="Disordered" evidence="1">
    <location>
        <begin position="1"/>
        <end position="20"/>
    </location>
</feature>
<reference evidence="3" key="1">
    <citation type="submission" date="2022-11" db="UniProtKB">
        <authorList>
            <consortium name="WormBaseParasite"/>
        </authorList>
    </citation>
    <scope>IDENTIFICATION</scope>
</reference>
<feature type="compositionally biased region" description="Basic and acidic residues" evidence="1">
    <location>
        <begin position="11"/>
        <end position="20"/>
    </location>
</feature>
<evidence type="ECO:0000313" key="3">
    <source>
        <dbReference type="WBParaSite" id="PSAMB.scaffold2512size22819.g18211.t1"/>
    </source>
</evidence>
<proteinExistence type="predicted"/>
<dbReference type="AlphaFoldDB" id="A0A914VUB1"/>
<protein>
    <submittedName>
        <fullName evidence="3">Uncharacterized protein</fullName>
    </submittedName>
</protein>
<accession>A0A914VUB1</accession>
<sequence>MESSTEFVATLDEKMSKGESGRPLAYTDANIYITSQWQGPLTELRPDGAKAAIPGRGSGWTKPRRRSRHATGLVGPPLFGNKPLAKALMFGKDGSLSKAFNRIGRRLLATEA</sequence>
<evidence type="ECO:0000313" key="2">
    <source>
        <dbReference type="Proteomes" id="UP000887566"/>
    </source>
</evidence>
<name>A0A914VUB1_9BILA</name>
<dbReference type="WBParaSite" id="PSAMB.scaffold2512size22819.g18211.t1">
    <property type="protein sequence ID" value="PSAMB.scaffold2512size22819.g18211.t1"/>
    <property type="gene ID" value="PSAMB.scaffold2512size22819.g18211"/>
</dbReference>
<keyword evidence="2" id="KW-1185">Reference proteome</keyword>
<dbReference type="Proteomes" id="UP000887566">
    <property type="component" value="Unplaced"/>
</dbReference>